<dbReference type="AlphaFoldDB" id="A0A813JFQ0"/>
<gene>
    <name evidence="1" type="ORF">PGLA2088_LOCUS20113</name>
</gene>
<comment type="caution">
    <text evidence="1">The sequence shown here is derived from an EMBL/GenBank/DDBJ whole genome shotgun (WGS) entry which is preliminary data.</text>
</comment>
<dbReference type="EMBL" id="CAJNNW010025353">
    <property type="protein sequence ID" value="CAE8676948.1"/>
    <property type="molecule type" value="Genomic_DNA"/>
</dbReference>
<evidence type="ECO:0000313" key="1">
    <source>
        <dbReference type="EMBL" id="CAE8676948.1"/>
    </source>
</evidence>
<accession>A0A813JFQ0</accession>
<reference evidence="1" key="1">
    <citation type="submission" date="2021-02" db="EMBL/GenBank/DDBJ databases">
        <authorList>
            <person name="Dougan E. K."/>
            <person name="Rhodes N."/>
            <person name="Thang M."/>
            <person name="Chan C."/>
        </authorList>
    </citation>
    <scope>NUCLEOTIDE SEQUENCE</scope>
</reference>
<evidence type="ECO:0000313" key="2">
    <source>
        <dbReference type="Proteomes" id="UP000626109"/>
    </source>
</evidence>
<dbReference type="Proteomes" id="UP000626109">
    <property type="component" value="Unassembled WGS sequence"/>
</dbReference>
<proteinExistence type="predicted"/>
<organism evidence="1 2">
    <name type="scientific">Polarella glacialis</name>
    <name type="common">Dinoflagellate</name>
    <dbReference type="NCBI Taxonomy" id="89957"/>
    <lineage>
        <taxon>Eukaryota</taxon>
        <taxon>Sar</taxon>
        <taxon>Alveolata</taxon>
        <taxon>Dinophyceae</taxon>
        <taxon>Suessiales</taxon>
        <taxon>Suessiaceae</taxon>
        <taxon>Polarella</taxon>
    </lineage>
</organism>
<protein>
    <submittedName>
        <fullName evidence="1">Uncharacterized protein</fullName>
    </submittedName>
</protein>
<sequence length="108" mass="11688">MHESQAASAVVFIRAVMHESQGANVVFSFLLCNGSRNCKNSLIDEGHPSTRTQKAAGTFIKQHRCEMGTTSPLGPWVDRFSWAPLIPTASSEDLAGGQLPCLEQTKSL</sequence>
<name>A0A813JFQ0_POLGL</name>